<feature type="region of interest" description="Disordered" evidence="1">
    <location>
        <begin position="1"/>
        <end position="22"/>
    </location>
</feature>
<evidence type="ECO:0000259" key="2">
    <source>
        <dbReference type="Pfam" id="PF11396"/>
    </source>
</evidence>
<dbReference type="Proteomes" id="UP000256650">
    <property type="component" value="Unassembled WGS sequence"/>
</dbReference>
<organism evidence="3 4">
    <name type="scientific">Helicobacter ganmani</name>
    <dbReference type="NCBI Taxonomy" id="60246"/>
    <lineage>
        <taxon>Bacteria</taxon>
        <taxon>Pseudomonadati</taxon>
        <taxon>Campylobacterota</taxon>
        <taxon>Epsilonproteobacteria</taxon>
        <taxon>Campylobacterales</taxon>
        <taxon>Helicobacteraceae</taxon>
        <taxon>Helicobacter</taxon>
    </lineage>
</organism>
<dbReference type="AlphaFoldDB" id="A0A3D8IAM4"/>
<proteinExistence type="predicted"/>
<dbReference type="InterPro" id="IPR021533">
    <property type="entry name" value="PepSY-like"/>
</dbReference>
<evidence type="ECO:0000313" key="4">
    <source>
        <dbReference type="Proteomes" id="UP000256650"/>
    </source>
</evidence>
<comment type="caution">
    <text evidence="3">The sequence shown here is derived from an EMBL/GenBank/DDBJ whole genome shotgun (WGS) entry which is preliminary data.</text>
</comment>
<evidence type="ECO:0000313" key="3">
    <source>
        <dbReference type="EMBL" id="RDU62200.1"/>
    </source>
</evidence>
<evidence type="ECO:0000256" key="1">
    <source>
        <dbReference type="SAM" id="MobiDB-lite"/>
    </source>
</evidence>
<name>A0A3D8IAM4_9HELI</name>
<reference evidence="3 4" key="1">
    <citation type="submission" date="2018-04" db="EMBL/GenBank/DDBJ databases">
        <title>Novel Campyloabacter and Helicobacter Species and Strains.</title>
        <authorList>
            <person name="Mannion A.J."/>
            <person name="Shen Z."/>
            <person name="Fox J.G."/>
        </authorList>
    </citation>
    <scope>NUCLEOTIDE SEQUENCE [LARGE SCALE GENOMIC DNA]</scope>
    <source>
        <strain evidence="3 4">MIT 99-5101</strain>
    </source>
</reference>
<protein>
    <recommendedName>
        <fullName evidence="2">Putative beta-lactamase-inhibitor-like PepSY-like domain-containing protein</fullName>
    </recommendedName>
</protein>
<accession>A0A3D8IAM4</accession>
<dbReference type="OrthoDB" id="5360380at2"/>
<sequence>MPTQSAQPHIQENNTIQSAPTQPIQNMLYPNNNEMGYGASLQTIFSKVHQMYPSSHITDVDYKGFGYEIEINDSLELFFDRNGNLLGQKWD</sequence>
<dbReference type="Gene3D" id="3.40.1420.30">
    <property type="match status" value="1"/>
</dbReference>
<dbReference type="EMBL" id="NXLS01000008">
    <property type="protein sequence ID" value="RDU62200.1"/>
    <property type="molecule type" value="Genomic_DNA"/>
</dbReference>
<dbReference type="SUPFAM" id="SSF160574">
    <property type="entry name" value="BT0923-like"/>
    <property type="match status" value="1"/>
</dbReference>
<dbReference type="Pfam" id="PF11396">
    <property type="entry name" value="PepSY_like"/>
    <property type="match status" value="1"/>
</dbReference>
<keyword evidence="4" id="KW-1185">Reference proteome</keyword>
<feature type="domain" description="Putative beta-lactamase-inhibitor-like PepSY-like" evidence="2">
    <location>
        <begin position="42"/>
        <end position="86"/>
    </location>
</feature>
<gene>
    <name evidence="3" type="ORF">CQA43_07765</name>
</gene>